<evidence type="ECO:0000256" key="1">
    <source>
        <dbReference type="SAM" id="SignalP"/>
    </source>
</evidence>
<dbReference type="Proteomes" id="UP000017023">
    <property type="component" value="Unassembled WGS sequence"/>
</dbReference>
<evidence type="ECO:0000313" key="2">
    <source>
        <dbReference type="EMBL" id="ERK01104.1"/>
    </source>
</evidence>
<feature type="signal peptide" evidence="1">
    <location>
        <begin position="1"/>
        <end position="23"/>
    </location>
</feature>
<protein>
    <submittedName>
        <fullName evidence="2">Putative lipoprotein</fullName>
    </submittedName>
</protein>
<evidence type="ECO:0000313" key="3">
    <source>
        <dbReference type="Proteomes" id="UP000017023"/>
    </source>
</evidence>
<dbReference type="GeneID" id="78497762"/>
<comment type="caution">
    <text evidence="2">The sequence shown here is derived from an EMBL/GenBank/DDBJ whole genome shotgun (WGS) entry which is preliminary data.</text>
</comment>
<dbReference type="RefSeq" id="WP_021825280.1">
    <property type="nucleotide sequence ID" value="NZ_AWGW01000015.1"/>
</dbReference>
<sequence length="569" mass="62258">MDYKFYSWAAFSLSALLAFSACANDDIANSENEVTLNGHKLNITINEETFEAEKPTRAAQVLYRDTVDMGDGLVAEVSVEPDKEEPLPAKTRAAMSEGHYTIYAVDAAGNRVADELSGTVASGKFVPDANKRIRLAPGTYTFVCHNDEVKKTPTGLEVSDYMKTYPMIGTVTKTLSGGVETVTFHMKHLAARFRAQITTYTAYAEMLEGSTTYFSVPGGDLSTMHLDKKGQLTSRELGTTAYTWDTLDKFKHVGNKPFSSIVEPFEVINSQHTYIALAEGENIPANKINYVFYGSFHGKINQRGINIKTPLERNHTYLVKVTMKTKDPLYLYQDGTVGYLGDKEVGTREPIALVINEKTATEKGMAVALKDAGQRGTPGFGYYNVGIGGDDGTINNMQGYEITYTTNYCYYPGPTPTVPPADIKSAPYETYGYAYYLAAHYNPGIQVTGSNVGKWFLASSGQWTRLLVKYGELDKSKMPSDFNIPTYTGELHPCFAVNSTTPLNTAKLASAFTQAGGTFSMDDQYPVSGTVHGGTAGYIGFTPTKVGWGYDIFVRLGTGAGLVHPFVYF</sequence>
<dbReference type="PROSITE" id="PS51257">
    <property type="entry name" value="PROKAR_LIPOPROTEIN"/>
    <property type="match status" value="1"/>
</dbReference>
<reference evidence="2 3" key="1">
    <citation type="submission" date="2013-08" db="EMBL/GenBank/DDBJ databases">
        <authorList>
            <person name="Durkin A.S."/>
            <person name="Haft D.R."/>
            <person name="McCorrison J."/>
            <person name="Torralba M."/>
            <person name="Gillis M."/>
            <person name="Haft D.H."/>
            <person name="Methe B."/>
            <person name="Sutton G."/>
            <person name="Nelson K.E."/>
        </authorList>
    </citation>
    <scope>NUCLEOTIDE SEQUENCE [LARGE SCALE GENOMIC DNA]</scope>
    <source>
        <strain evidence="2 3">F0493</strain>
    </source>
</reference>
<name>U2MPB7_9BACT</name>
<dbReference type="AlphaFoldDB" id="U2MPB7"/>
<feature type="chain" id="PRO_5004632664" evidence="1">
    <location>
        <begin position="24"/>
        <end position="569"/>
    </location>
</feature>
<keyword evidence="2" id="KW-0449">Lipoprotein</keyword>
<dbReference type="EMBL" id="AWGW01000015">
    <property type="protein sequence ID" value="ERK01104.1"/>
    <property type="molecule type" value="Genomic_DNA"/>
</dbReference>
<keyword evidence="1" id="KW-0732">Signal</keyword>
<organism evidence="2 3">
    <name type="scientific">Segatella salivae F0493</name>
    <dbReference type="NCBI Taxonomy" id="1395125"/>
    <lineage>
        <taxon>Bacteria</taxon>
        <taxon>Pseudomonadati</taxon>
        <taxon>Bacteroidota</taxon>
        <taxon>Bacteroidia</taxon>
        <taxon>Bacteroidales</taxon>
        <taxon>Prevotellaceae</taxon>
        <taxon>Segatella</taxon>
    </lineage>
</organism>
<dbReference type="PATRIC" id="fig|1395125.3.peg.1169"/>
<proteinExistence type="predicted"/>
<gene>
    <name evidence="2" type="ORF">HMPREF9145_2356</name>
</gene>
<accession>U2MPB7</accession>